<dbReference type="EnsemblMetazoa" id="ASIC003532-RA">
    <property type="protein sequence ID" value="ASIC003532-PA"/>
    <property type="gene ID" value="ASIC003532"/>
</dbReference>
<reference evidence="3" key="2">
    <citation type="submission" date="2020-05" db="UniProtKB">
        <authorList>
            <consortium name="EnsemblMetazoa"/>
        </authorList>
    </citation>
    <scope>IDENTIFICATION</scope>
</reference>
<dbReference type="Proteomes" id="UP000030765">
    <property type="component" value="Unassembled WGS sequence"/>
</dbReference>
<proteinExistence type="predicted"/>
<dbReference type="EMBL" id="KE524778">
    <property type="protein sequence ID" value="KFB36344.1"/>
    <property type="molecule type" value="Genomic_DNA"/>
</dbReference>
<keyword evidence="4" id="KW-1185">Reference proteome</keyword>
<feature type="compositionally biased region" description="Basic and acidic residues" evidence="1">
    <location>
        <begin position="50"/>
        <end position="60"/>
    </location>
</feature>
<dbReference type="VEuPathDB" id="VectorBase:ASIC003532"/>
<evidence type="ECO:0000313" key="4">
    <source>
        <dbReference type="Proteomes" id="UP000030765"/>
    </source>
</evidence>
<evidence type="ECO:0000256" key="1">
    <source>
        <dbReference type="SAM" id="MobiDB-lite"/>
    </source>
</evidence>
<accession>A0A084VEF0</accession>
<sequence>MRPSKRPTTLSYSVREVGKSITWKTRGKPTFRKPLGKAAKSVRQLVRSPGRTEPEANWEK</sequence>
<evidence type="ECO:0000313" key="2">
    <source>
        <dbReference type="EMBL" id="KFB36344.1"/>
    </source>
</evidence>
<reference evidence="2 4" key="1">
    <citation type="journal article" date="2014" name="BMC Genomics">
        <title>Genome sequence of Anopheles sinensis provides insight into genetics basis of mosquito competence for malaria parasites.</title>
        <authorList>
            <person name="Zhou D."/>
            <person name="Zhang D."/>
            <person name="Ding G."/>
            <person name="Shi L."/>
            <person name="Hou Q."/>
            <person name="Ye Y."/>
            <person name="Xu Y."/>
            <person name="Zhou H."/>
            <person name="Xiong C."/>
            <person name="Li S."/>
            <person name="Yu J."/>
            <person name="Hong S."/>
            <person name="Yu X."/>
            <person name="Zou P."/>
            <person name="Chen C."/>
            <person name="Chang X."/>
            <person name="Wang W."/>
            <person name="Lv Y."/>
            <person name="Sun Y."/>
            <person name="Ma L."/>
            <person name="Shen B."/>
            <person name="Zhu C."/>
        </authorList>
    </citation>
    <scope>NUCLEOTIDE SEQUENCE [LARGE SCALE GENOMIC DNA]</scope>
</reference>
<feature type="compositionally biased region" description="Basic residues" evidence="1">
    <location>
        <begin position="26"/>
        <end position="35"/>
    </location>
</feature>
<protein>
    <submittedName>
        <fullName evidence="2 3">Negative regulator of genetic competence sporulation and motility-like protein</fullName>
    </submittedName>
</protein>
<dbReference type="EMBL" id="ATLV01012275">
    <property type="status" value="NOT_ANNOTATED_CDS"/>
    <property type="molecule type" value="Genomic_DNA"/>
</dbReference>
<gene>
    <name evidence="2" type="ORF">ZHAS_00003532</name>
</gene>
<dbReference type="AlphaFoldDB" id="A0A084VEF0"/>
<name>A0A084VEF0_ANOSI</name>
<feature type="region of interest" description="Disordered" evidence="1">
    <location>
        <begin position="26"/>
        <end position="60"/>
    </location>
</feature>
<organism evidence="2">
    <name type="scientific">Anopheles sinensis</name>
    <name type="common">Mosquito</name>
    <dbReference type="NCBI Taxonomy" id="74873"/>
    <lineage>
        <taxon>Eukaryota</taxon>
        <taxon>Metazoa</taxon>
        <taxon>Ecdysozoa</taxon>
        <taxon>Arthropoda</taxon>
        <taxon>Hexapoda</taxon>
        <taxon>Insecta</taxon>
        <taxon>Pterygota</taxon>
        <taxon>Neoptera</taxon>
        <taxon>Endopterygota</taxon>
        <taxon>Diptera</taxon>
        <taxon>Nematocera</taxon>
        <taxon>Culicoidea</taxon>
        <taxon>Culicidae</taxon>
        <taxon>Anophelinae</taxon>
        <taxon>Anopheles</taxon>
    </lineage>
</organism>
<evidence type="ECO:0000313" key="3">
    <source>
        <dbReference type="EnsemblMetazoa" id="ASIC003532-PA"/>
    </source>
</evidence>